<dbReference type="AlphaFoldDB" id="A0A919Q4U6"/>
<keyword evidence="2 6" id="KW-0812">Transmembrane</keyword>
<evidence type="ECO:0000256" key="5">
    <source>
        <dbReference type="ARBA" id="ARBA00023136"/>
    </source>
</evidence>
<evidence type="ECO:0000256" key="3">
    <source>
        <dbReference type="ARBA" id="ARBA00022748"/>
    </source>
</evidence>
<evidence type="ECO:0000256" key="2">
    <source>
        <dbReference type="ARBA" id="ARBA00022692"/>
    </source>
</evidence>
<feature type="domain" description="ResB-like" evidence="7">
    <location>
        <begin position="33"/>
        <end position="522"/>
    </location>
</feature>
<evidence type="ECO:0000313" key="8">
    <source>
        <dbReference type="EMBL" id="GIG54921.1"/>
    </source>
</evidence>
<dbReference type="InterPro" id="IPR007816">
    <property type="entry name" value="ResB-like_domain"/>
</dbReference>
<name>A0A919Q4U6_9MICO</name>
<feature type="transmembrane region" description="Helical" evidence="6">
    <location>
        <begin position="462"/>
        <end position="481"/>
    </location>
</feature>
<comment type="caution">
    <text evidence="8">The sequence shown here is derived from an EMBL/GenBank/DDBJ whole genome shotgun (WGS) entry which is preliminary data.</text>
</comment>
<keyword evidence="4 6" id="KW-1133">Transmembrane helix</keyword>
<evidence type="ECO:0000256" key="1">
    <source>
        <dbReference type="ARBA" id="ARBA00004141"/>
    </source>
</evidence>
<keyword evidence="3" id="KW-0201">Cytochrome c-type biogenesis</keyword>
<dbReference type="PANTHER" id="PTHR31566">
    <property type="entry name" value="CYTOCHROME C BIOGENESIS PROTEIN CCS1, CHLOROPLASTIC"/>
    <property type="match status" value="1"/>
</dbReference>
<dbReference type="Proteomes" id="UP000652354">
    <property type="component" value="Unassembled WGS sequence"/>
</dbReference>
<evidence type="ECO:0000313" key="9">
    <source>
        <dbReference type="Proteomes" id="UP000652354"/>
    </source>
</evidence>
<dbReference type="RefSeq" id="WP_203655867.1">
    <property type="nucleotide sequence ID" value="NZ_BONR01000003.1"/>
</dbReference>
<proteinExistence type="predicted"/>
<dbReference type="GO" id="GO:0017004">
    <property type="term" value="P:cytochrome complex assembly"/>
    <property type="evidence" value="ECO:0007669"/>
    <property type="project" value="UniProtKB-KW"/>
</dbReference>
<dbReference type="PANTHER" id="PTHR31566:SF0">
    <property type="entry name" value="CYTOCHROME C BIOGENESIS PROTEIN CCS1, CHLOROPLASTIC"/>
    <property type="match status" value="1"/>
</dbReference>
<reference evidence="8" key="1">
    <citation type="submission" date="2021-01" db="EMBL/GenBank/DDBJ databases">
        <title>Whole genome shotgun sequence of Demequina activiva NBRC 110675.</title>
        <authorList>
            <person name="Komaki H."/>
            <person name="Tamura T."/>
        </authorList>
    </citation>
    <scope>NUCLEOTIDE SEQUENCE</scope>
    <source>
        <strain evidence="8">NBRC 110675</strain>
    </source>
</reference>
<evidence type="ECO:0000259" key="7">
    <source>
        <dbReference type="Pfam" id="PF05140"/>
    </source>
</evidence>
<feature type="transmembrane region" description="Helical" evidence="6">
    <location>
        <begin position="85"/>
        <end position="107"/>
    </location>
</feature>
<dbReference type="InterPro" id="IPR023494">
    <property type="entry name" value="Cyt_c_bgen_Ccs1/CcsB/ResB"/>
</dbReference>
<evidence type="ECO:0000256" key="6">
    <source>
        <dbReference type="SAM" id="Phobius"/>
    </source>
</evidence>
<dbReference type="GO" id="GO:0016020">
    <property type="term" value="C:membrane"/>
    <property type="evidence" value="ECO:0007669"/>
    <property type="project" value="UniProtKB-SubCell"/>
</dbReference>
<dbReference type="EMBL" id="BONR01000003">
    <property type="protein sequence ID" value="GIG54921.1"/>
    <property type="molecule type" value="Genomic_DNA"/>
</dbReference>
<gene>
    <name evidence="8" type="ORF">Dac01nite_16730</name>
</gene>
<sequence length="542" mass="58402">MARVKMDNYAYAAVPRLGFVGWLRWIWRQVTSMRVALILLLLLALAAIPGSVLPQWPQDAGDTRAFIDANPFWGPLLDATGFLDVFGSAWFTAIYLLLFASLIGCIIPRCLVYWRELRAPVPATPSRLDRYEPTTASADQEPREALEDVRVALEGTGPAPWRWLSGYRVRIDERSAREGTELALSAHQGHLRELGNLIFHVSLVGILLAVAAGSVLTYRGQALIVEGDTFTNAVVAYDSYESGALFSEDQLEPWTLSLDSFDAQFSLAGAPTEFTAYATLTEPGQEPREVEAQVNRPIQVDGAKIYLQGNGYAPVFTVTDSSGEVAFRGAVPFLPQDEVYTSTGVIKVPDVTEGEQLGFKATLLPTSSGDAVGAQSLHPSPTNPVIYLQAYTGDLGLDAGIPQNVYQLDESQLSPVRGDDGQPLLVAMTPGQTIDLPDGLGSVTWDSLPRFAAFDLRRDPSLPWLLAAAIGALAGLAMSLFGTRRRIWLVAPATAPPGGAATVVTAAAWAPAHDSGAAEELDRILSTAHLTPATNEHPPEDR</sequence>
<comment type="subcellular location">
    <subcellularLocation>
        <location evidence="1">Membrane</location>
        <topology evidence="1">Multi-pass membrane protein</topology>
    </subcellularLocation>
</comment>
<keyword evidence="9" id="KW-1185">Reference proteome</keyword>
<dbReference type="Pfam" id="PF05140">
    <property type="entry name" value="ResB"/>
    <property type="match status" value="1"/>
</dbReference>
<protein>
    <submittedName>
        <fullName evidence="8">Cytochrome c biogenesis protein ResB</fullName>
    </submittedName>
</protein>
<feature type="transmembrane region" description="Helical" evidence="6">
    <location>
        <begin position="197"/>
        <end position="218"/>
    </location>
</feature>
<organism evidence="8 9">
    <name type="scientific">Demequina activiva</name>
    <dbReference type="NCBI Taxonomy" id="1582364"/>
    <lineage>
        <taxon>Bacteria</taxon>
        <taxon>Bacillati</taxon>
        <taxon>Actinomycetota</taxon>
        <taxon>Actinomycetes</taxon>
        <taxon>Micrococcales</taxon>
        <taxon>Demequinaceae</taxon>
        <taxon>Demequina</taxon>
    </lineage>
</organism>
<keyword evidence="5 6" id="KW-0472">Membrane</keyword>
<evidence type="ECO:0000256" key="4">
    <source>
        <dbReference type="ARBA" id="ARBA00022989"/>
    </source>
</evidence>
<accession>A0A919Q4U6</accession>